<evidence type="ECO:0000313" key="9">
    <source>
        <dbReference type="Proteomes" id="UP000255124"/>
    </source>
</evidence>
<evidence type="ECO:0000256" key="5">
    <source>
        <dbReference type="SAM" id="MobiDB-lite"/>
    </source>
</evidence>
<feature type="region of interest" description="Disordered" evidence="5">
    <location>
        <begin position="294"/>
        <end position="316"/>
    </location>
</feature>
<keyword evidence="4" id="KW-0788">Thiol protease</keyword>
<keyword evidence="2" id="KW-0645">Protease</keyword>
<dbReference type="Pfam" id="PF00877">
    <property type="entry name" value="NLPC_P60"/>
    <property type="match status" value="1"/>
</dbReference>
<dbReference type="InterPro" id="IPR051202">
    <property type="entry name" value="Peptidase_C40"/>
</dbReference>
<dbReference type="InterPro" id="IPR000064">
    <property type="entry name" value="NLP_P60_dom"/>
</dbReference>
<feature type="region of interest" description="Disordered" evidence="5">
    <location>
        <begin position="409"/>
        <end position="437"/>
    </location>
</feature>
<accession>A0A380WTW2</accession>
<protein>
    <submittedName>
        <fullName evidence="8">Probable endopeptidase YafL</fullName>
        <ecNumber evidence="8">3.4.-.-</ecNumber>
    </submittedName>
</protein>
<evidence type="ECO:0000256" key="6">
    <source>
        <dbReference type="SAM" id="SignalP"/>
    </source>
</evidence>
<evidence type="ECO:0000256" key="4">
    <source>
        <dbReference type="ARBA" id="ARBA00022807"/>
    </source>
</evidence>
<dbReference type="GO" id="GO:0006508">
    <property type="term" value="P:proteolysis"/>
    <property type="evidence" value="ECO:0007669"/>
    <property type="project" value="UniProtKB-KW"/>
</dbReference>
<feature type="region of interest" description="Disordered" evidence="5">
    <location>
        <begin position="159"/>
        <end position="190"/>
    </location>
</feature>
<evidence type="ECO:0000256" key="3">
    <source>
        <dbReference type="ARBA" id="ARBA00022801"/>
    </source>
</evidence>
<name>A0A380WTW2_9FIRM</name>
<dbReference type="Pfam" id="PF08239">
    <property type="entry name" value="SH3_3"/>
    <property type="match status" value="1"/>
</dbReference>
<reference evidence="8 9" key="1">
    <citation type="submission" date="2018-06" db="EMBL/GenBank/DDBJ databases">
        <authorList>
            <consortium name="Pathogen Informatics"/>
            <person name="Doyle S."/>
        </authorList>
    </citation>
    <scope>NUCLEOTIDE SEQUENCE [LARGE SCALE GENOMIC DNA]</scope>
    <source>
        <strain evidence="8 9">NCTC9810</strain>
    </source>
</reference>
<evidence type="ECO:0000313" key="8">
    <source>
        <dbReference type="EMBL" id="SUU92418.1"/>
    </source>
</evidence>
<feature type="region of interest" description="Disordered" evidence="5">
    <location>
        <begin position="107"/>
        <end position="131"/>
    </location>
</feature>
<dbReference type="SUPFAM" id="SSF54001">
    <property type="entry name" value="Cysteine proteinases"/>
    <property type="match status" value="1"/>
</dbReference>
<keyword evidence="3 8" id="KW-0378">Hydrolase</keyword>
<evidence type="ECO:0000259" key="7">
    <source>
        <dbReference type="PROSITE" id="PS51935"/>
    </source>
</evidence>
<dbReference type="EC" id="3.4.-.-" evidence="8"/>
<keyword evidence="6" id="KW-0732">Signal</keyword>
<dbReference type="SMART" id="SM00287">
    <property type="entry name" value="SH3b"/>
    <property type="match status" value="2"/>
</dbReference>
<dbReference type="Gene3D" id="2.30.30.40">
    <property type="entry name" value="SH3 Domains"/>
    <property type="match status" value="1"/>
</dbReference>
<proteinExistence type="inferred from homology"/>
<dbReference type="Gene3D" id="3.90.1720.10">
    <property type="entry name" value="endopeptidase domain like (from Nostoc punctiforme)"/>
    <property type="match status" value="1"/>
</dbReference>
<dbReference type="Proteomes" id="UP000255124">
    <property type="component" value="Unassembled WGS sequence"/>
</dbReference>
<dbReference type="PROSITE" id="PS51935">
    <property type="entry name" value="NLPC_P60"/>
    <property type="match status" value="1"/>
</dbReference>
<organism evidence="8 9">
    <name type="scientific">Anaerococcus octavius</name>
    <dbReference type="NCBI Taxonomy" id="54007"/>
    <lineage>
        <taxon>Bacteria</taxon>
        <taxon>Bacillati</taxon>
        <taxon>Bacillota</taxon>
        <taxon>Tissierellia</taxon>
        <taxon>Tissierellales</taxon>
        <taxon>Peptoniphilaceae</taxon>
        <taxon>Anaerococcus</taxon>
    </lineage>
</organism>
<dbReference type="PANTHER" id="PTHR47053">
    <property type="entry name" value="MUREIN DD-ENDOPEPTIDASE MEPH-RELATED"/>
    <property type="match status" value="1"/>
</dbReference>
<dbReference type="InterPro" id="IPR038765">
    <property type="entry name" value="Papain-like_cys_pep_sf"/>
</dbReference>
<evidence type="ECO:0000256" key="1">
    <source>
        <dbReference type="ARBA" id="ARBA00007074"/>
    </source>
</evidence>
<feature type="signal peptide" evidence="6">
    <location>
        <begin position="1"/>
        <end position="22"/>
    </location>
</feature>
<feature type="compositionally biased region" description="Acidic residues" evidence="5">
    <location>
        <begin position="159"/>
        <end position="183"/>
    </location>
</feature>
<dbReference type="RefSeq" id="WP_245943504.1">
    <property type="nucleotide sequence ID" value="NZ_UFTA01000002.1"/>
</dbReference>
<dbReference type="PANTHER" id="PTHR47053:SF1">
    <property type="entry name" value="MUREIN DD-ENDOPEPTIDASE MEPH-RELATED"/>
    <property type="match status" value="1"/>
</dbReference>
<feature type="chain" id="PRO_5038599469" evidence="6">
    <location>
        <begin position="23"/>
        <end position="577"/>
    </location>
</feature>
<dbReference type="AlphaFoldDB" id="A0A380WTW2"/>
<gene>
    <name evidence="8" type="primary">yafL</name>
    <name evidence="8" type="ORF">NCTC9810_00748</name>
</gene>
<feature type="compositionally biased region" description="Polar residues" evidence="5">
    <location>
        <begin position="422"/>
        <end position="433"/>
    </location>
</feature>
<dbReference type="GO" id="GO:0008234">
    <property type="term" value="F:cysteine-type peptidase activity"/>
    <property type="evidence" value="ECO:0007669"/>
    <property type="project" value="UniProtKB-KW"/>
</dbReference>
<dbReference type="EMBL" id="UFTA01000002">
    <property type="protein sequence ID" value="SUU92418.1"/>
    <property type="molecule type" value="Genomic_DNA"/>
</dbReference>
<comment type="similarity">
    <text evidence="1">Belongs to the peptidase C40 family.</text>
</comment>
<dbReference type="InterPro" id="IPR003646">
    <property type="entry name" value="SH3-like_bac-type"/>
</dbReference>
<feature type="domain" description="NlpC/P60" evidence="7">
    <location>
        <begin position="454"/>
        <end position="577"/>
    </location>
</feature>
<sequence>MNKKRIGAALSLVAAVSAGATAYASTINNLESDKNTNAIFTPSYSDNTYDYNFVKSDYTNDLKNTAIANEKRTVQNTSKQEEDVAKVEENAKNILKTSVINIVAKEKASQNEEESTEVEDVESEVESPEVNDEEVIAYDGSQVSESNVNTKDDLEEIQADNEETEEESKEEDVVAYDDSNLDSDSDKENEQELEVAEANDEVVNYLDENSKEVDIEDNEEVNQKVSKFVNVEALYIRSSKSMADNSNVLRTLAAGDKVDGVIEGEWLKIDEGYLNLKYLSNDYPQSLVDSIKSKKAQESKKQEEANKAKKVEEKEVKVEEKQESPVQYGTPFTGWVHNTAAINVREQAKTGKIIGTLAKGAKVDGQIANGWVKTTYNGRTAFVSAYYLTTQEADLQEKQAENQKIEEKVVQQQAQAEENKTKQNQNNDKSAASEQVVDEETIVEEQAQKAPAVNQNGQQAANIACQFAGSPYVWGASSPSVGFDCSGLVTYAYNQLGVSLPHSSQAQFNNGYAVGINNLQPGDLVFFSNHSGIDHVGIVTSSDGTFIHASTPRSGVKYDNVYSNYYQKVFAGARRIF</sequence>
<feature type="compositionally biased region" description="Acidic residues" evidence="5">
    <location>
        <begin position="111"/>
        <end position="131"/>
    </location>
</feature>
<evidence type="ECO:0000256" key="2">
    <source>
        <dbReference type="ARBA" id="ARBA00022670"/>
    </source>
</evidence>